<evidence type="ECO:0000313" key="2">
    <source>
        <dbReference type="EMBL" id="MCQ8279344.1"/>
    </source>
</evidence>
<keyword evidence="3" id="KW-1185">Reference proteome</keyword>
<accession>A0ABT1W8X4</accession>
<dbReference type="InterPro" id="IPR000073">
    <property type="entry name" value="AB_hydrolase_1"/>
</dbReference>
<feature type="domain" description="AB hydrolase-1" evidence="1">
    <location>
        <begin position="65"/>
        <end position="311"/>
    </location>
</feature>
<evidence type="ECO:0000313" key="3">
    <source>
        <dbReference type="Proteomes" id="UP001524587"/>
    </source>
</evidence>
<organism evidence="2 3">
    <name type="scientific">Endosaccharibacter trunci</name>
    <dbReference type="NCBI Taxonomy" id="2812733"/>
    <lineage>
        <taxon>Bacteria</taxon>
        <taxon>Pseudomonadati</taxon>
        <taxon>Pseudomonadota</taxon>
        <taxon>Alphaproteobacteria</taxon>
        <taxon>Acetobacterales</taxon>
        <taxon>Acetobacteraceae</taxon>
        <taxon>Endosaccharibacter</taxon>
    </lineage>
</organism>
<dbReference type="InterPro" id="IPR050266">
    <property type="entry name" value="AB_hydrolase_sf"/>
</dbReference>
<dbReference type="GO" id="GO:0016787">
    <property type="term" value="F:hydrolase activity"/>
    <property type="evidence" value="ECO:0007669"/>
    <property type="project" value="UniProtKB-KW"/>
</dbReference>
<reference evidence="2 3" key="1">
    <citation type="submission" date="2022-06" db="EMBL/GenBank/DDBJ databases">
        <title>Endosaccharibacter gen. nov., sp. nov., endophytic bacteria isolated from sugarcane.</title>
        <authorList>
            <person name="Pitiwittayakul N."/>
            <person name="Yukphan P."/>
            <person name="Charoenyingcharoen P."/>
            <person name="Tanasupawat S."/>
        </authorList>
    </citation>
    <scope>NUCLEOTIDE SEQUENCE [LARGE SCALE GENOMIC DNA]</scope>
    <source>
        <strain evidence="2 3">KSS8</strain>
    </source>
</reference>
<dbReference type="PANTHER" id="PTHR43798">
    <property type="entry name" value="MONOACYLGLYCEROL LIPASE"/>
    <property type="match status" value="1"/>
</dbReference>
<protein>
    <submittedName>
        <fullName evidence="2">Alpha/beta hydrolase</fullName>
    </submittedName>
</protein>
<dbReference type="Gene3D" id="3.40.50.1820">
    <property type="entry name" value="alpha/beta hydrolase"/>
    <property type="match status" value="1"/>
</dbReference>
<comment type="caution">
    <text evidence="2">The sequence shown here is derived from an EMBL/GenBank/DDBJ whole genome shotgun (WGS) entry which is preliminary data.</text>
</comment>
<sequence length="326" mass="34125">MARSTGTRLLGVALGAAAAVPAVLAGFSAFTARKVLEAVPQAGRLLQIGGETLHVSDTGGDKPAILLLHGLGGNMLNLLPGLSPLLSRDYRVVAIDRPDSGYSVGAPGRPGNIRAQAWVVRDVIEALGLRKPLVVGHSLGGAIALATALDHPAQVGGLALLTPLTQVETVPPKMFAALAVRNPVKRWLISWTLAVPLGIRRGRRTMEMVFAPEALPRDFAVTGGGLLNMRPSAYRSASRDLVASGDDLPGLVARYPSLGVPVGILFGTEDRVLAPWKHGAAMKALVPDLVYEEIAGAGHMLPFTQPEPTAAFIRKMAEKVAEQPAA</sequence>
<dbReference type="PANTHER" id="PTHR43798:SF5">
    <property type="entry name" value="MONOACYLGLYCEROL LIPASE ABHD6"/>
    <property type="match status" value="1"/>
</dbReference>
<dbReference type="Proteomes" id="UP001524587">
    <property type="component" value="Unassembled WGS sequence"/>
</dbReference>
<gene>
    <name evidence="2" type="ORF">NFI95_12915</name>
</gene>
<proteinExistence type="predicted"/>
<keyword evidence="2" id="KW-0378">Hydrolase</keyword>
<dbReference type="InterPro" id="IPR029058">
    <property type="entry name" value="AB_hydrolase_fold"/>
</dbReference>
<name>A0ABT1W8X4_9PROT</name>
<dbReference type="Pfam" id="PF12697">
    <property type="entry name" value="Abhydrolase_6"/>
    <property type="match status" value="1"/>
</dbReference>
<dbReference type="RefSeq" id="WP_422864830.1">
    <property type="nucleotide sequence ID" value="NZ_JAMSKV010000011.1"/>
</dbReference>
<dbReference type="EMBL" id="JAMSKV010000011">
    <property type="protein sequence ID" value="MCQ8279344.1"/>
    <property type="molecule type" value="Genomic_DNA"/>
</dbReference>
<dbReference type="PRINTS" id="PR00111">
    <property type="entry name" value="ABHYDROLASE"/>
</dbReference>
<evidence type="ECO:0000259" key="1">
    <source>
        <dbReference type="Pfam" id="PF12697"/>
    </source>
</evidence>
<dbReference type="SUPFAM" id="SSF53474">
    <property type="entry name" value="alpha/beta-Hydrolases"/>
    <property type="match status" value="1"/>
</dbReference>